<evidence type="ECO:0000259" key="3">
    <source>
        <dbReference type="Pfam" id="PF02371"/>
    </source>
</evidence>
<dbReference type="Pfam" id="PF01548">
    <property type="entry name" value="DEDD_Tnp_IS110"/>
    <property type="match status" value="1"/>
</dbReference>
<evidence type="ECO:0000313" key="5">
    <source>
        <dbReference type="Proteomes" id="UP000252884"/>
    </source>
</evidence>
<dbReference type="OrthoDB" id="9795150at2"/>
<feature type="domain" description="Transposase IS110-like N-terminal" evidence="2">
    <location>
        <begin position="15"/>
        <end position="164"/>
    </location>
</feature>
<sequence>MTSLPNRPNETALTIGVDVAKASLEVAFSDGAAALAPTNDAAGHAALLAHLATLREQGHTIALIVLEATGGLEMDVACALQLAGHPVVIVNPRQSRDFARAMGQLAKTDRLDARVLAHMGQTLVQREDLHKLIKPLPDETQRRLQALLTRRRQLQAMHIAEQQRASGPDQRMLRSMRTILKALEREIARLDKDIQALIGAHHAQLAKLLGEVKGVGQATISTLLAEVPELGKLSGREVSALVGLAPINRDSGAMRGKRTIFGGRPTVRKVLFMAALVATRFNPVIKAFYERLLPAGKPKKLAITACARKLLTILNAMAKSGQPFNSALHLA</sequence>
<proteinExistence type="predicted"/>
<dbReference type="PANTHER" id="PTHR33055:SF13">
    <property type="entry name" value="TRANSPOSASE"/>
    <property type="match status" value="1"/>
</dbReference>
<dbReference type="Proteomes" id="UP000252884">
    <property type="component" value="Unassembled WGS sequence"/>
</dbReference>
<feature type="domain" description="Transposase IS116/IS110/IS902 C-terminal" evidence="3">
    <location>
        <begin position="207"/>
        <end position="290"/>
    </location>
</feature>
<organism evidence="4 5">
    <name type="scientific">Pseudorhodoferax soli</name>
    <dbReference type="NCBI Taxonomy" id="545864"/>
    <lineage>
        <taxon>Bacteria</taxon>
        <taxon>Pseudomonadati</taxon>
        <taxon>Pseudomonadota</taxon>
        <taxon>Betaproteobacteria</taxon>
        <taxon>Burkholderiales</taxon>
        <taxon>Comamonadaceae</taxon>
    </lineage>
</organism>
<protein>
    <submittedName>
        <fullName evidence="4">Transposase</fullName>
    </submittedName>
</protein>
<accession>A0A368XDX9</accession>
<dbReference type="GO" id="GO:0004803">
    <property type="term" value="F:transposase activity"/>
    <property type="evidence" value="ECO:0007669"/>
    <property type="project" value="InterPro"/>
</dbReference>
<keyword evidence="1" id="KW-0175">Coiled coil</keyword>
<dbReference type="Pfam" id="PF02371">
    <property type="entry name" value="Transposase_20"/>
    <property type="match status" value="1"/>
</dbReference>
<dbReference type="AlphaFoldDB" id="A0A368XDX9"/>
<dbReference type="GO" id="GO:0003677">
    <property type="term" value="F:DNA binding"/>
    <property type="evidence" value="ECO:0007669"/>
    <property type="project" value="InterPro"/>
</dbReference>
<feature type="coiled-coil region" evidence="1">
    <location>
        <begin position="173"/>
        <end position="200"/>
    </location>
</feature>
<keyword evidence="5" id="KW-1185">Reference proteome</keyword>
<dbReference type="InterPro" id="IPR003346">
    <property type="entry name" value="Transposase_20"/>
</dbReference>
<dbReference type="RefSeq" id="WP_114471530.1">
    <property type="nucleotide sequence ID" value="NZ_QPJK01000011.1"/>
</dbReference>
<dbReference type="PANTHER" id="PTHR33055">
    <property type="entry name" value="TRANSPOSASE FOR INSERTION SEQUENCE ELEMENT IS1111A"/>
    <property type="match status" value="1"/>
</dbReference>
<evidence type="ECO:0000259" key="2">
    <source>
        <dbReference type="Pfam" id="PF01548"/>
    </source>
</evidence>
<name>A0A368XDX9_9BURK</name>
<comment type="caution">
    <text evidence="4">The sequence shown here is derived from an EMBL/GenBank/DDBJ whole genome shotgun (WGS) entry which is preliminary data.</text>
</comment>
<evidence type="ECO:0000313" key="4">
    <source>
        <dbReference type="EMBL" id="RCW66162.1"/>
    </source>
</evidence>
<dbReference type="GO" id="GO:0006313">
    <property type="term" value="P:DNA transposition"/>
    <property type="evidence" value="ECO:0007669"/>
    <property type="project" value="InterPro"/>
</dbReference>
<gene>
    <name evidence="4" type="ORF">DES41_111120</name>
</gene>
<reference evidence="4 5" key="1">
    <citation type="submission" date="2018-07" db="EMBL/GenBank/DDBJ databases">
        <title>Genomic Encyclopedia of Type Strains, Phase IV (KMG-IV): sequencing the most valuable type-strain genomes for metagenomic binning, comparative biology and taxonomic classification.</title>
        <authorList>
            <person name="Goeker M."/>
        </authorList>
    </citation>
    <scope>NUCLEOTIDE SEQUENCE [LARGE SCALE GENOMIC DNA]</scope>
    <source>
        <strain evidence="4 5">DSM 21634</strain>
    </source>
</reference>
<dbReference type="InterPro" id="IPR002525">
    <property type="entry name" value="Transp_IS110-like_N"/>
</dbReference>
<evidence type="ECO:0000256" key="1">
    <source>
        <dbReference type="SAM" id="Coils"/>
    </source>
</evidence>
<dbReference type="InterPro" id="IPR047650">
    <property type="entry name" value="Transpos_IS110"/>
</dbReference>
<dbReference type="EMBL" id="QPJK01000011">
    <property type="protein sequence ID" value="RCW66162.1"/>
    <property type="molecule type" value="Genomic_DNA"/>
</dbReference>